<protein>
    <recommendedName>
        <fullName evidence="3">DNA-directed RNA polymerase subunit P</fullName>
    </recommendedName>
</protein>
<evidence type="ECO:0000313" key="1">
    <source>
        <dbReference type="EMBL" id="ACV48225.1"/>
    </source>
</evidence>
<name>C7NWL5_HALMD</name>
<proteinExistence type="predicted"/>
<gene>
    <name evidence="1" type="ordered locus">Hmuk_2112</name>
</gene>
<dbReference type="HOGENOM" id="CLU_3194397_0_0_2"/>
<evidence type="ECO:0008006" key="3">
    <source>
        <dbReference type="Google" id="ProtNLM"/>
    </source>
</evidence>
<dbReference type="Proteomes" id="UP000001746">
    <property type="component" value="Chromosome"/>
</dbReference>
<dbReference type="EMBL" id="CP001688">
    <property type="protein sequence ID" value="ACV48225.1"/>
    <property type="molecule type" value="Genomic_DNA"/>
</dbReference>
<dbReference type="KEGG" id="hmu:Hmuk_2112"/>
<evidence type="ECO:0000313" key="2">
    <source>
        <dbReference type="Proteomes" id="UP000001746"/>
    </source>
</evidence>
<organism evidence="1 2">
    <name type="scientific">Halomicrobium mukohataei (strain ATCC 700874 / DSM 12286 / JCM 9738 / NCIMB 13541)</name>
    <name type="common">Haloarcula mukohataei</name>
    <dbReference type="NCBI Taxonomy" id="485914"/>
    <lineage>
        <taxon>Archaea</taxon>
        <taxon>Methanobacteriati</taxon>
        <taxon>Methanobacteriota</taxon>
        <taxon>Stenosarchaea group</taxon>
        <taxon>Halobacteria</taxon>
        <taxon>Halobacteriales</taxon>
        <taxon>Haloarculaceae</taxon>
        <taxon>Halomicrobium</taxon>
    </lineage>
</organism>
<sequence length="45" mass="5163">MAKLSEGRVATYRCRTCGVRFSIPQRETAVCCPVCRMNRIKRVTD</sequence>
<keyword evidence="2" id="KW-1185">Reference proteome</keyword>
<reference evidence="1 2" key="1">
    <citation type="journal article" date="2009" name="Stand. Genomic Sci.">
        <title>Complete genome sequence of Halomicrobium mukohataei type strain (arg-2).</title>
        <authorList>
            <person name="Tindall B.J."/>
            <person name="Schneider S."/>
            <person name="Lapidus A."/>
            <person name="Copeland A."/>
            <person name="Glavina Del Rio T."/>
            <person name="Nolan M."/>
            <person name="Lucas S."/>
            <person name="Chen F."/>
            <person name="Tice H."/>
            <person name="Cheng J.F."/>
            <person name="Saunders E."/>
            <person name="Bruce D."/>
            <person name="Goodwin L."/>
            <person name="Pitluck S."/>
            <person name="Mikhailova N."/>
            <person name="Pati A."/>
            <person name="Ivanova N."/>
            <person name="Mavrommatis K."/>
            <person name="Chen A."/>
            <person name="Palaniappan K."/>
            <person name="Chain P."/>
            <person name="Land M."/>
            <person name="Hauser L."/>
            <person name="Chang Y.J."/>
            <person name="Jeffries C.D."/>
            <person name="Brettin T."/>
            <person name="Han C."/>
            <person name="Rohde M."/>
            <person name="Goker M."/>
            <person name="Bristow J."/>
            <person name="Eisen J.A."/>
            <person name="Markowitz V."/>
            <person name="Hugenholtz P."/>
            <person name="Klenk H.P."/>
            <person name="Kyrpides N.C."/>
            <person name="Detter J.C."/>
        </authorList>
    </citation>
    <scope>NUCLEOTIDE SEQUENCE [LARGE SCALE GENOMIC DNA]</scope>
    <source>
        <strain evidence="2">ATCC 700874 / DSM 12286 / JCM 9738 / NCIMB 13541</strain>
    </source>
</reference>
<accession>C7NWL5</accession>
<dbReference type="AlphaFoldDB" id="C7NWL5"/>